<feature type="transmembrane region" description="Helical" evidence="7">
    <location>
        <begin position="83"/>
        <end position="103"/>
    </location>
</feature>
<evidence type="ECO:0000313" key="9">
    <source>
        <dbReference type="EMBL" id="KAK9841691.1"/>
    </source>
</evidence>
<dbReference type="Gene3D" id="1.20.1250.20">
    <property type="entry name" value="MFS general substrate transporter like domains"/>
    <property type="match status" value="1"/>
</dbReference>
<feature type="region of interest" description="Disordered" evidence="6">
    <location>
        <begin position="248"/>
        <end position="272"/>
    </location>
</feature>
<reference evidence="9 10" key="1">
    <citation type="journal article" date="2024" name="Nat. Commun.">
        <title>Phylogenomics reveals the evolutionary origins of lichenization in chlorophyte algae.</title>
        <authorList>
            <person name="Puginier C."/>
            <person name="Libourel C."/>
            <person name="Otte J."/>
            <person name="Skaloud P."/>
            <person name="Haon M."/>
            <person name="Grisel S."/>
            <person name="Petersen M."/>
            <person name="Berrin J.G."/>
            <person name="Delaux P.M."/>
            <person name="Dal Grande F."/>
            <person name="Keller J."/>
        </authorList>
    </citation>
    <scope>NUCLEOTIDE SEQUENCE [LARGE SCALE GENOMIC DNA]</scope>
    <source>
        <strain evidence="9 10">SAG 2145</strain>
    </source>
</reference>
<dbReference type="InterPro" id="IPR005828">
    <property type="entry name" value="MFS_sugar_transport-like"/>
</dbReference>
<dbReference type="GO" id="GO:0022857">
    <property type="term" value="F:transmembrane transporter activity"/>
    <property type="evidence" value="ECO:0007669"/>
    <property type="project" value="InterPro"/>
</dbReference>
<dbReference type="GO" id="GO:0016020">
    <property type="term" value="C:membrane"/>
    <property type="evidence" value="ECO:0007669"/>
    <property type="project" value="UniProtKB-SubCell"/>
</dbReference>
<evidence type="ECO:0000256" key="3">
    <source>
        <dbReference type="ARBA" id="ARBA00022692"/>
    </source>
</evidence>
<feature type="region of interest" description="Disordered" evidence="6">
    <location>
        <begin position="526"/>
        <end position="575"/>
    </location>
</feature>
<organism evidence="9 10">
    <name type="scientific">Apatococcus lobatus</name>
    <dbReference type="NCBI Taxonomy" id="904363"/>
    <lineage>
        <taxon>Eukaryota</taxon>
        <taxon>Viridiplantae</taxon>
        <taxon>Chlorophyta</taxon>
        <taxon>core chlorophytes</taxon>
        <taxon>Trebouxiophyceae</taxon>
        <taxon>Chlorellales</taxon>
        <taxon>Chlorellaceae</taxon>
        <taxon>Apatococcus</taxon>
    </lineage>
</organism>
<dbReference type="PROSITE" id="PS00216">
    <property type="entry name" value="SUGAR_TRANSPORT_1"/>
    <property type="match status" value="1"/>
</dbReference>
<keyword evidence="5 7" id="KW-0472">Membrane</keyword>
<dbReference type="InterPro" id="IPR005829">
    <property type="entry name" value="Sugar_transporter_CS"/>
</dbReference>
<feature type="compositionally biased region" description="Basic and acidic residues" evidence="6">
    <location>
        <begin position="253"/>
        <end position="263"/>
    </location>
</feature>
<feature type="transmembrane region" description="Helical" evidence="7">
    <location>
        <begin position="168"/>
        <end position="192"/>
    </location>
</feature>
<gene>
    <name evidence="9" type="ORF">WJX74_010182</name>
</gene>
<evidence type="ECO:0000256" key="4">
    <source>
        <dbReference type="ARBA" id="ARBA00022989"/>
    </source>
</evidence>
<dbReference type="PROSITE" id="PS50850">
    <property type="entry name" value="MFS"/>
    <property type="match status" value="1"/>
</dbReference>
<dbReference type="InterPro" id="IPR036259">
    <property type="entry name" value="MFS_trans_sf"/>
</dbReference>
<feature type="transmembrane region" description="Helical" evidence="7">
    <location>
        <begin position="43"/>
        <end position="63"/>
    </location>
</feature>
<keyword evidence="4 7" id="KW-1133">Transmembrane helix</keyword>
<feature type="transmembrane region" description="Helical" evidence="7">
    <location>
        <begin position="475"/>
        <end position="494"/>
    </location>
</feature>
<name>A0AAW1S834_9CHLO</name>
<dbReference type="AlphaFoldDB" id="A0AAW1S834"/>
<dbReference type="EMBL" id="JALJOS010000003">
    <property type="protein sequence ID" value="KAK9841691.1"/>
    <property type="molecule type" value="Genomic_DNA"/>
</dbReference>
<feature type="transmembrane region" description="Helical" evidence="7">
    <location>
        <begin position="383"/>
        <end position="401"/>
    </location>
</feature>
<dbReference type="PANTHER" id="PTHR23511:SF5">
    <property type="entry name" value="MAJOR FACILITATOR-TYPE TRANSPORTER HXNZ-RELATED"/>
    <property type="match status" value="1"/>
</dbReference>
<keyword evidence="3 7" id="KW-0812">Transmembrane</keyword>
<evidence type="ECO:0000256" key="1">
    <source>
        <dbReference type="ARBA" id="ARBA00004141"/>
    </source>
</evidence>
<feature type="transmembrane region" description="Helical" evidence="7">
    <location>
        <begin position="198"/>
        <end position="217"/>
    </location>
</feature>
<accession>A0AAW1S834</accession>
<evidence type="ECO:0000256" key="7">
    <source>
        <dbReference type="SAM" id="Phobius"/>
    </source>
</evidence>
<dbReference type="Proteomes" id="UP001438707">
    <property type="component" value="Unassembled WGS sequence"/>
</dbReference>
<feature type="transmembrane region" description="Helical" evidence="7">
    <location>
        <begin position="407"/>
        <end position="427"/>
    </location>
</feature>
<feature type="domain" description="Major facilitator superfamily (MFS) profile" evidence="8">
    <location>
        <begin position="45"/>
        <end position="494"/>
    </location>
</feature>
<feature type="compositionally biased region" description="Polar residues" evidence="6">
    <location>
        <begin position="562"/>
        <end position="575"/>
    </location>
</feature>
<comment type="subcellular location">
    <subcellularLocation>
        <location evidence="1">Membrane</location>
        <topology evidence="1">Multi-pass membrane protein</topology>
    </subcellularLocation>
</comment>
<comment type="caution">
    <text evidence="9">The sequence shown here is derived from an EMBL/GenBank/DDBJ whole genome shotgun (WGS) entry which is preliminary data.</text>
</comment>
<feature type="transmembrane region" description="Helical" evidence="7">
    <location>
        <begin position="439"/>
        <end position="463"/>
    </location>
</feature>
<keyword evidence="10" id="KW-1185">Reference proteome</keyword>
<proteinExistence type="predicted"/>
<protein>
    <recommendedName>
        <fullName evidence="8">Major facilitator superfamily (MFS) profile domain-containing protein</fullName>
    </recommendedName>
</protein>
<evidence type="ECO:0000313" key="10">
    <source>
        <dbReference type="Proteomes" id="UP001438707"/>
    </source>
</evidence>
<feature type="transmembrane region" description="Helical" evidence="7">
    <location>
        <begin position="357"/>
        <end position="376"/>
    </location>
</feature>
<feature type="compositionally biased region" description="Polar residues" evidence="6">
    <location>
        <begin position="537"/>
        <end position="555"/>
    </location>
</feature>
<evidence type="ECO:0000259" key="8">
    <source>
        <dbReference type="PROSITE" id="PS50850"/>
    </source>
</evidence>
<evidence type="ECO:0000256" key="6">
    <source>
        <dbReference type="SAM" id="MobiDB-lite"/>
    </source>
</evidence>
<dbReference type="SUPFAM" id="SSF103473">
    <property type="entry name" value="MFS general substrate transporter"/>
    <property type="match status" value="1"/>
</dbReference>
<feature type="transmembrane region" description="Helical" evidence="7">
    <location>
        <begin position="302"/>
        <end position="323"/>
    </location>
</feature>
<evidence type="ECO:0000256" key="5">
    <source>
        <dbReference type="ARBA" id="ARBA00023136"/>
    </source>
</evidence>
<dbReference type="InterPro" id="IPR020846">
    <property type="entry name" value="MFS_dom"/>
</dbReference>
<dbReference type="PANTHER" id="PTHR23511">
    <property type="entry name" value="SYNAPTIC VESICLE GLYCOPROTEIN 2"/>
    <property type="match status" value="1"/>
</dbReference>
<evidence type="ECO:0000256" key="2">
    <source>
        <dbReference type="ARBA" id="ARBA00022448"/>
    </source>
</evidence>
<dbReference type="Pfam" id="PF00083">
    <property type="entry name" value="Sugar_tr"/>
    <property type="match status" value="1"/>
</dbReference>
<keyword evidence="2" id="KW-0813">Transport</keyword>
<sequence>MQQEDTASPEDFCRPDTWHETDSSNAYTVSEAIEHIGFGRFQLLMLLYVGFAWMADAMEMMILSFLGPAMRCQWNLDATKESLITSVVFAGTMLGAYSWGWLSDAKGRRIGFFGTAMFTFLFGILSALAPNYQLLFAARFFVGVGLGGVPTSLALFMEFLPASDRARWLVALQSFWMLGTVAEAGLAWLVLYPLGWRWLLALSSLPLFLLALLFPLLPESPFFLAAAGKPAAAQLVLERVACTNAKSLPPGRLQEREGPAEPRQHKKQPPASAPLQLPILRPLGPPIAAFLQQLRGIYTRDLAAISGGFQFIWFVNALAYYGVILLTTSIHGGGASQGEPGCGLDGRLNISNQDFRAIFITTAAELPGLLIAAFGIDILGRRWFATAGVLITGCFILPLTLKPPVDTLFLFGARALETAAFACLYVWTPEAYPTAVRTFGLGVANMCARLGAAMAPFFAVYLVRHDLAPLAEVSLAMACFVAAAISFCITADIAECSDSVTVLARAASHPRTEECEISLLPLQQPEGTPPEAMLPNSHITGAQSSSDGTAQTSGINPPAYLQESQTSLTHPRQQG</sequence>
<feature type="transmembrane region" description="Helical" evidence="7">
    <location>
        <begin position="110"/>
        <end position="129"/>
    </location>
</feature>
<feature type="transmembrane region" description="Helical" evidence="7">
    <location>
        <begin position="135"/>
        <end position="156"/>
    </location>
</feature>